<reference evidence="2" key="1">
    <citation type="submission" date="2017-09" db="EMBL/GenBank/DDBJ databases">
        <authorList>
            <person name="Varghese N."/>
            <person name="Submissions S."/>
        </authorList>
    </citation>
    <scope>NUCLEOTIDE SEQUENCE [LARGE SCALE GENOMIC DNA]</scope>
    <source>
        <strain evidence="2">DSM 27208</strain>
    </source>
</reference>
<accession>A0A285NA01</accession>
<organism evidence="1 2">
    <name type="scientific">Natronoarchaeum philippinense</name>
    <dbReference type="NCBI Taxonomy" id="558529"/>
    <lineage>
        <taxon>Archaea</taxon>
        <taxon>Methanobacteriati</taxon>
        <taxon>Methanobacteriota</taxon>
        <taxon>Stenosarchaea group</taxon>
        <taxon>Halobacteria</taxon>
        <taxon>Halobacteriales</taxon>
        <taxon>Natronoarchaeaceae</taxon>
    </lineage>
</organism>
<dbReference type="Proteomes" id="UP000219453">
    <property type="component" value="Unassembled WGS sequence"/>
</dbReference>
<gene>
    <name evidence="1" type="ORF">SAMN06269185_1059</name>
</gene>
<evidence type="ECO:0000313" key="2">
    <source>
        <dbReference type="Proteomes" id="UP000219453"/>
    </source>
</evidence>
<proteinExistence type="predicted"/>
<protein>
    <submittedName>
        <fullName evidence="1">Uncharacterized protein</fullName>
    </submittedName>
</protein>
<keyword evidence="2" id="KW-1185">Reference proteome</keyword>
<sequence length="143" mass="15647">MLYLFVLLGAFTGATVGYEADTAANATVEYDDGELRMGDETINASFNSSETESTEPDWVRELDERIPDAPTLIPEKYTRAFAKTVYDSGFTMVAEIAGVTATIVYHNQWFPRSLLNVVFGLGSIAPIGYAVYRVGMLINGVQS</sequence>
<evidence type="ECO:0000313" key="1">
    <source>
        <dbReference type="EMBL" id="SNZ06128.1"/>
    </source>
</evidence>
<dbReference type="AlphaFoldDB" id="A0A285NA01"/>
<dbReference type="EMBL" id="OBEJ01000001">
    <property type="protein sequence ID" value="SNZ06128.1"/>
    <property type="molecule type" value="Genomic_DNA"/>
</dbReference>
<name>A0A285NA01_NATPI</name>